<evidence type="ECO:0000313" key="4">
    <source>
        <dbReference type="Proteomes" id="UP001177769"/>
    </source>
</evidence>
<evidence type="ECO:0000313" key="3">
    <source>
        <dbReference type="EMBL" id="WIT10851.1"/>
    </source>
</evidence>
<dbReference type="GO" id="GO:0016810">
    <property type="term" value="F:hydrolase activity, acting on carbon-nitrogen (but not peptide) bonds"/>
    <property type="evidence" value="ECO:0007669"/>
    <property type="project" value="InterPro"/>
</dbReference>
<feature type="domain" description="Amidohydrolase-related" evidence="2">
    <location>
        <begin position="360"/>
        <end position="411"/>
    </location>
</feature>
<proteinExistence type="predicted"/>
<dbReference type="SUPFAM" id="SSF51556">
    <property type="entry name" value="Metallo-dependent hydrolases"/>
    <property type="match status" value="1"/>
</dbReference>
<dbReference type="RefSeq" id="WP_285231929.1">
    <property type="nucleotide sequence ID" value="NZ_CP116346.1"/>
</dbReference>
<feature type="chain" id="PRO_5041679347" evidence="1">
    <location>
        <begin position="24"/>
        <end position="448"/>
    </location>
</feature>
<dbReference type="AlphaFoldDB" id="A0AA95SPI6"/>
<evidence type="ECO:0000259" key="2">
    <source>
        <dbReference type="Pfam" id="PF01979"/>
    </source>
</evidence>
<dbReference type="PANTHER" id="PTHR43135:SF3">
    <property type="entry name" value="ALPHA-D-RIBOSE 1-METHYLPHOSPHONATE 5-TRIPHOSPHATE DIPHOSPHATASE"/>
    <property type="match status" value="1"/>
</dbReference>
<name>A0AA95SPI6_9BURK</name>
<protein>
    <submittedName>
        <fullName evidence="3">Amidohydrolase family protein</fullName>
    </submittedName>
</protein>
<dbReference type="PANTHER" id="PTHR43135">
    <property type="entry name" value="ALPHA-D-RIBOSE 1-METHYLPHOSPHONATE 5-TRIPHOSPHATE DIPHOSPHATASE"/>
    <property type="match status" value="1"/>
</dbReference>
<accession>A0AA95SPI6</accession>
<dbReference type="InterPro" id="IPR006680">
    <property type="entry name" value="Amidohydro-rel"/>
</dbReference>
<dbReference type="EMBL" id="CP116346">
    <property type="protein sequence ID" value="WIT10851.1"/>
    <property type="molecule type" value="Genomic_DNA"/>
</dbReference>
<keyword evidence="4" id="KW-1185">Reference proteome</keyword>
<dbReference type="SUPFAM" id="SSF51338">
    <property type="entry name" value="Composite domain of metallo-dependent hydrolases"/>
    <property type="match status" value="1"/>
</dbReference>
<dbReference type="InterPro" id="IPR011059">
    <property type="entry name" value="Metal-dep_hydrolase_composite"/>
</dbReference>
<gene>
    <name evidence="3" type="ORF">PFX98_18310</name>
</gene>
<dbReference type="InterPro" id="IPR051781">
    <property type="entry name" value="Metallo-dep_Hydrolase"/>
</dbReference>
<dbReference type="Gene3D" id="3.20.20.140">
    <property type="entry name" value="Metal-dependent hydrolases"/>
    <property type="match status" value="1"/>
</dbReference>
<dbReference type="Proteomes" id="UP001177769">
    <property type="component" value="Chromosome"/>
</dbReference>
<dbReference type="KEGG" id="pais:PFX98_18310"/>
<organism evidence="3 4">
    <name type="scientific">Paucibacter sediminis</name>
    <dbReference type="NCBI Taxonomy" id="3019553"/>
    <lineage>
        <taxon>Bacteria</taxon>
        <taxon>Pseudomonadati</taxon>
        <taxon>Pseudomonadota</taxon>
        <taxon>Betaproteobacteria</taxon>
        <taxon>Burkholderiales</taxon>
        <taxon>Sphaerotilaceae</taxon>
        <taxon>Roseateles</taxon>
    </lineage>
</organism>
<reference evidence="3" key="1">
    <citation type="submission" date="2023-01" db="EMBL/GenBank/DDBJ databases">
        <title>Whole genome sequence of Paucibacter sp. S2-9 isolated from pond sediment.</title>
        <authorList>
            <person name="Jung J.Y."/>
        </authorList>
    </citation>
    <scope>NUCLEOTIDE SEQUENCE</scope>
    <source>
        <strain evidence="3">S2-9</strain>
    </source>
</reference>
<sequence>MKRGASITTIWLAALLTSGAVHGTPNVPPAPQSRPLLISGATLHTVSGAVLERGQLLLEQGRISAVAAEGEALQLPAGTERLALPGKHVYPGFIAANSALGLVEVAAVRATVDTAEAGSLNPNARALVAVNADSELIPVTRANGVLATQTVPRSGPAGLISGTSALLQLDGWNWEDMALRPAVGLHVRPPSLRANAQLLPMLDEARLADYKRLARQRLQSLEESFEQAAAYLKARSAEPGLAPDTRWEAMLPALRGELPVFVHADEAAQIRWALGLAQRHHLKLVIVGGYDAPLLADALKAADAAVVIAGVHRLPLRRDDAADAPLRLAARLHAAGLRYCIARGGAEGDAANERRLPFEAATAVAHGLPRAEALKAITLYPAQILGAEALLGSLQPGRLANLFVADGDPLEAGTRIERIFIAGRELALEDRQTRLRDKYQQRYPATAR</sequence>
<keyword evidence="1" id="KW-0732">Signal</keyword>
<feature type="signal peptide" evidence="1">
    <location>
        <begin position="1"/>
        <end position="23"/>
    </location>
</feature>
<dbReference type="InterPro" id="IPR032466">
    <property type="entry name" value="Metal_Hydrolase"/>
</dbReference>
<dbReference type="Pfam" id="PF01979">
    <property type="entry name" value="Amidohydro_1"/>
    <property type="match status" value="1"/>
</dbReference>
<evidence type="ECO:0000256" key="1">
    <source>
        <dbReference type="SAM" id="SignalP"/>
    </source>
</evidence>